<gene>
    <name evidence="2" type="ORF">EJ08DRAFT_693655</name>
</gene>
<sequence>MARPNNQKRKYEGKKSNASRKYEENVSKARRELKDLLDEQSNLSSITQPLNPRKRQKLPGKAVSKKRKGDVPKTVVGEGVDLPATIAAPKVLETHDHTSTRPTLEFAHDFLITKKYGPRSMVRKRIIRNQAIARRLTEAFKAKHEEVLQERNSQLHETLSSLTLQKKKSAVPCFQLSSDFAFPRFLEFPREIRDTIYEFVAEEQPFLFPQEFLHPLHVDRRFHSLHALLSIRNHQVLNEAAPVLLDKCAIYLEDFRDMEWLFNWARITEPTITLPAAWPFADDHIAPGPSFTDEELKARWSEEVIDYVRVSGLGELARLKHLCEVQILNTRWWLKKTRDIMDDYMWRQFELLATELQAILNDTVDAHDNAKQIPLVHTSVFVNRVGAVAESQSGSREEEHRVMSSHHSFEEHDIQDKGIKGKKWVNLNELSRDLLACEYPPEAA</sequence>
<feature type="region of interest" description="Disordered" evidence="1">
    <location>
        <begin position="1"/>
        <end position="75"/>
    </location>
</feature>
<dbReference type="AlphaFoldDB" id="A0A9P4NZJ5"/>
<proteinExistence type="predicted"/>
<feature type="compositionally biased region" description="Basic and acidic residues" evidence="1">
    <location>
        <begin position="9"/>
        <end position="37"/>
    </location>
</feature>
<protein>
    <submittedName>
        <fullName evidence="2">Uncharacterized protein</fullName>
    </submittedName>
</protein>
<evidence type="ECO:0000256" key="1">
    <source>
        <dbReference type="SAM" id="MobiDB-lite"/>
    </source>
</evidence>
<keyword evidence="3" id="KW-1185">Reference proteome</keyword>
<organism evidence="2 3">
    <name type="scientific">Tothia fuscella</name>
    <dbReference type="NCBI Taxonomy" id="1048955"/>
    <lineage>
        <taxon>Eukaryota</taxon>
        <taxon>Fungi</taxon>
        <taxon>Dikarya</taxon>
        <taxon>Ascomycota</taxon>
        <taxon>Pezizomycotina</taxon>
        <taxon>Dothideomycetes</taxon>
        <taxon>Pleosporomycetidae</taxon>
        <taxon>Venturiales</taxon>
        <taxon>Cylindrosympodiaceae</taxon>
        <taxon>Tothia</taxon>
    </lineage>
</organism>
<dbReference type="EMBL" id="MU007016">
    <property type="protein sequence ID" value="KAF2434626.1"/>
    <property type="molecule type" value="Genomic_DNA"/>
</dbReference>
<name>A0A9P4NZJ5_9PEZI</name>
<evidence type="ECO:0000313" key="3">
    <source>
        <dbReference type="Proteomes" id="UP000800235"/>
    </source>
</evidence>
<feature type="compositionally biased region" description="Basic residues" evidence="1">
    <location>
        <begin position="52"/>
        <end position="68"/>
    </location>
</feature>
<dbReference type="Proteomes" id="UP000800235">
    <property type="component" value="Unassembled WGS sequence"/>
</dbReference>
<reference evidence="2" key="1">
    <citation type="journal article" date="2020" name="Stud. Mycol.">
        <title>101 Dothideomycetes genomes: a test case for predicting lifestyles and emergence of pathogens.</title>
        <authorList>
            <person name="Haridas S."/>
            <person name="Albert R."/>
            <person name="Binder M."/>
            <person name="Bloem J."/>
            <person name="Labutti K."/>
            <person name="Salamov A."/>
            <person name="Andreopoulos B."/>
            <person name="Baker S."/>
            <person name="Barry K."/>
            <person name="Bills G."/>
            <person name="Bluhm B."/>
            <person name="Cannon C."/>
            <person name="Castanera R."/>
            <person name="Culley D."/>
            <person name="Daum C."/>
            <person name="Ezra D."/>
            <person name="Gonzalez J."/>
            <person name="Henrissat B."/>
            <person name="Kuo A."/>
            <person name="Liang C."/>
            <person name="Lipzen A."/>
            <person name="Lutzoni F."/>
            <person name="Magnuson J."/>
            <person name="Mondo S."/>
            <person name="Nolan M."/>
            <person name="Ohm R."/>
            <person name="Pangilinan J."/>
            <person name="Park H.-J."/>
            <person name="Ramirez L."/>
            <person name="Alfaro M."/>
            <person name="Sun H."/>
            <person name="Tritt A."/>
            <person name="Yoshinaga Y."/>
            <person name="Zwiers L.-H."/>
            <person name="Turgeon B."/>
            <person name="Goodwin S."/>
            <person name="Spatafora J."/>
            <person name="Crous P."/>
            <person name="Grigoriev I."/>
        </authorList>
    </citation>
    <scope>NUCLEOTIDE SEQUENCE</scope>
    <source>
        <strain evidence="2">CBS 130266</strain>
    </source>
</reference>
<comment type="caution">
    <text evidence="2">The sequence shown here is derived from an EMBL/GenBank/DDBJ whole genome shotgun (WGS) entry which is preliminary data.</text>
</comment>
<feature type="compositionally biased region" description="Polar residues" evidence="1">
    <location>
        <begin position="39"/>
        <end position="50"/>
    </location>
</feature>
<evidence type="ECO:0000313" key="2">
    <source>
        <dbReference type="EMBL" id="KAF2434626.1"/>
    </source>
</evidence>
<accession>A0A9P4NZJ5</accession>